<name>A0A2S7SWX0_9BACT</name>
<keyword evidence="5" id="KW-1133">Transmembrane helix</keyword>
<comment type="subcellular location">
    <subcellularLocation>
        <location evidence="1">Cell membrane</location>
        <topology evidence="1">Single-pass membrane protein</topology>
    </subcellularLocation>
    <subcellularLocation>
        <location evidence="7">Cell membrane</location>
        <topology evidence="7">Single-pass type II membrane protein</topology>
    </subcellularLocation>
</comment>
<dbReference type="RefSeq" id="WP_105038308.1">
    <property type="nucleotide sequence ID" value="NZ_PPSL01000002.1"/>
</dbReference>
<dbReference type="GO" id="GO:0005886">
    <property type="term" value="C:plasma membrane"/>
    <property type="evidence" value="ECO:0007669"/>
    <property type="project" value="UniProtKB-SubCell"/>
</dbReference>
<dbReference type="OrthoDB" id="952702at2"/>
<dbReference type="Pfam" id="PF02472">
    <property type="entry name" value="ExbD"/>
    <property type="match status" value="1"/>
</dbReference>
<evidence type="ECO:0000256" key="3">
    <source>
        <dbReference type="ARBA" id="ARBA00022475"/>
    </source>
</evidence>
<evidence type="ECO:0000256" key="7">
    <source>
        <dbReference type="RuleBase" id="RU003879"/>
    </source>
</evidence>
<keyword evidence="7" id="KW-0813">Transport</keyword>
<dbReference type="InterPro" id="IPR003400">
    <property type="entry name" value="ExbD"/>
</dbReference>
<dbReference type="Proteomes" id="UP000239872">
    <property type="component" value="Unassembled WGS sequence"/>
</dbReference>
<evidence type="ECO:0000256" key="1">
    <source>
        <dbReference type="ARBA" id="ARBA00004162"/>
    </source>
</evidence>
<gene>
    <name evidence="8" type="ORF">CJD36_006400</name>
</gene>
<dbReference type="PANTHER" id="PTHR30558:SF3">
    <property type="entry name" value="BIOPOLYMER TRANSPORT PROTEIN EXBD-RELATED"/>
    <property type="match status" value="1"/>
</dbReference>
<evidence type="ECO:0000313" key="9">
    <source>
        <dbReference type="Proteomes" id="UP000239872"/>
    </source>
</evidence>
<evidence type="ECO:0000313" key="8">
    <source>
        <dbReference type="EMBL" id="PQJ11429.1"/>
    </source>
</evidence>
<dbReference type="EMBL" id="PPSL01000002">
    <property type="protein sequence ID" value="PQJ11429.1"/>
    <property type="molecule type" value="Genomic_DNA"/>
</dbReference>
<comment type="caution">
    <text evidence="8">The sequence shown here is derived from an EMBL/GenBank/DDBJ whole genome shotgun (WGS) entry which is preliminary data.</text>
</comment>
<accession>A0A2S7SWX0</accession>
<keyword evidence="3" id="KW-1003">Cell membrane</keyword>
<reference evidence="8 9" key="1">
    <citation type="submission" date="2018-01" db="EMBL/GenBank/DDBJ databases">
        <title>A novel member of the phylum Bacteroidetes isolated from glacier ice.</title>
        <authorList>
            <person name="Liu Q."/>
            <person name="Xin Y.-H."/>
        </authorList>
    </citation>
    <scope>NUCLEOTIDE SEQUENCE [LARGE SCALE GENOMIC DNA]</scope>
    <source>
        <strain evidence="8 9">RB1R16</strain>
    </source>
</reference>
<evidence type="ECO:0000256" key="6">
    <source>
        <dbReference type="ARBA" id="ARBA00023136"/>
    </source>
</evidence>
<evidence type="ECO:0000256" key="4">
    <source>
        <dbReference type="ARBA" id="ARBA00022692"/>
    </source>
</evidence>
<dbReference type="PANTHER" id="PTHR30558">
    <property type="entry name" value="EXBD MEMBRANE COMPONENT OF PMF-DRIVEN MACROMOLECULE IMPORT SYSTEM"/>
    <property type="match status" value="1"/>
</dbReference>
<evidence type="ECO:0000256" key="2">
    <source>
        <dbReference type="ARBA" id="ARBA00005811"/>
    </source>
</evidence>
<dbReference type="AlphaFoldDB" id="A0A2S7SWX0"/>
<evidence type="ECO:0000256" key="5">
    <source>
        <dbReference type="ARBA" id="ARBA00022989"/>
    </source>
</evidence>
<keyword evidence="7" id="KW-0653">Protein transport</keyword>
<proteinExistence type="inferred from homology"/>
<keyword evidence="4 7" id="KW-0812">Transmembrane</keyword>
<comment type="similarity">
    <text evidence="2 7">Belongs to the ExbD/TolR family.</text>
</comment>
<organism evidence="8 9">
    <name type="scientific">Flavipsychrobacter stenotrophus</name>
    <dbReference type="NCBI Taxonomy" id="2077091"/>
    <lineage>
        <taxon>Bacteria</taxon>
        <taxon>Pseudomonadati</taxon>
        <taxon>Bacteroidota</taxon>
        <taxon>Chitinophagia</taxon>
        <taxon>Chitinophagales</taxon>
        <taxon>Chitinophagaceae</taxon>
        <taxon>Flavipsychrobacter</taxon>
    </lineage>
</organism>
<keyword evidence="9" id="KW-1185">Reference proteome</keyword>
<dbReference type="GO" id="GO:0015031">
    <property type="term" value="P:protein transport"/>
    <property type="evidence" value="ECO:0007669"/>
    <property type="project" value="UniProtKB-KW"/>
</dbReference>
<sequence length="171" mass="19088">MAEMILPQKSGKRKLHSLKVDLTPMVDLGFLLITFFMLTTTLARPNAMELNMPYDGPVDNPPIFVDEATITLIPSKDHSLHYYNGLLKSPADMHVATMKNARAIILRKKSEVAALPSSFSADAHKLHVLIKPDKTCKYEDVVSLLDEMNINDVRYYAIVDITAEDVSAMAQ</sequence>
<keyword evidence="6" id="KW-0472">Membrane</keyword>
<dbReference type="GO" id="GO:0022857">
    <property type="term" value="F:transmembrane transporter activity"/>
    <property type="evidence" value="ECO:0007669"/>
    <property type="project" value="InterPro"/>
</dbReference>
<protein>
    <submittedName>
        <fullName evidence="8">Biopolymer transporter ExbD</fullName>
    </submittedName>
</protein>